<evidence type="ECO:0000256" key="4">
    <source>
        <dbReference type="ARBA" id="ARBA00023004"/>
    </source>
</evidence>
<dbReference type="SUPFAM" id="SSF47240">
    <property type="entry name" value="Ferritin-like"/>
    <property type="match status" value="1"/>
</dbReference>
<dbReference type="AlphaFoldDB" id="A0A3R7MIG4"/>
<evidence type="ECO:0000313" key="10">
    <source>
        <dbReference type="Proteomes" id="UP000283509"/>
    </source>
</evidence>
<sequence length="132" mass="14789">MARFLLATVVILGCVANLEASFNCIGTNGDATGFPKEVCYTEKCTKAIKDHIKFEFEAAFLYMHMGAYFAQDTVARPGMTKFMLESASEERSHAILMLDYLNKRGVAISQDLQFNFSEADVRSDEAIVKKKR</sequence>
<dbReference type="InterPro" id="IPR012347">
    <property type="entry name" value="Ferritin-like"/>
</dbReference>
<dbReference type="GO" id="GO:0006879">
    <property type="term" value="P:intracellular iron ion homeostasis"/>
    <property type="evidence" value="ECO:0007669"/>
    <property type="project" value="UniProtKB-KW"/>
</dbReference>
<accession>A0A3R7MIG4</accession>
<evidence type="ECO:0000256" key="3">
    <source>
        <dbReference type="ARBA" id="ARBA00022723"/>
    </source>
</evidence>
<dbReference type="PANTHER" id="PTHR11431">
    <property type="entry name" value="FERRITIN"/>
    <property type="match status" value="1"/>
</dbReference>
<dbReference type="GO" id="GO:0005737">
    <property type="term" value="C:cytoplasm"/>
    <property type="evidence" value="ECO:0007669"/>
    <property type="project" value="TreeGrafter"/>
</dbReference>
<comment type="similarity">
    <text evidence="1 6">Belongs to the ferritin family.</text>
</comment>
<evidence type="ECO:0000259" key="8">
    <source>
        <dbReference type="PROSITE" id="PS50905"/>
    </source>
</evidence>
<organism evidence="9 10">
    <name type="scientific">Penaeus vannamei</name>
    <name type="common">Whiteleg shrimp</name>
    <name type="synonym">Litopenaeus vannamei</name>
    <dbReference type="NCBI Taxonomy" id="6689"/>
    <lineage>
        <taxon>Eukaryota</taxon>
        <taxon>Metazoa</taxon>
        <taxon>Ecdysozoa</taxon>
        <taxon>Arthropoda</taxon>
        <taxon>Crustacea</taxon>
        <taxon>Multicrustacea</taxon>
        <taxon>Malacostraca</taxon>
        <taxon>Eumalacostraca</taxon>
        <taxon>Eucarida</taxon>
        <taxon>Decapoda</taxon>
        <taxon>Dendrobranchiata</taxon>
        <taxon>Penaeoidea</taxon>
        <taxon>Penaeidae</taxon>
        <taxon>Penaeus</taxon>
    </lineage>
</organism>
<feature type="binding site" evidence="5">
    <location>
        <position position="90"/>
    </location>
    <ligand>
        <name>Fe cation</name>
        <dbReference type="ChEBI" id="CHEBI:24875"/>
        <label>1</label>
    </ligand>
</feature>
<dbReference type="InterPro" id="IPR009040">
    <property type="entry name" value="Ferritin-like_diiron"/>
</dbReference>
<proteinExistence type="inferred from homology"/>
<protein>
    <recommendedName>
        <fullName evidence="6">Ferritin</fullName>
        <ecNumber evidence="6">1.16.3.1</ecNumber>
    </recommendedName>
</protein>
<dbReference type="Pfam" id="PF00210">
    <property type="entry name" value="Ferritin"/>
    <property type="match status" value="1"/>
</dbReference>
<dbReference type="Proteomes" id="UP000283509">
    <property type="component" value="Unassembled WGS sequence"/>
</dbReference>
<comment type="caution">
    <text evidence="9">The sequence shown here is derived from an EMBL/GenBank/DDBJ whole genome shotgun (WGS) entry which is preliminary data.</text>
</comment>
<keyword evidence="2 6" id="KW-0409">Iron storage</keyword>
<dbReference type="GO" id="GO:0004322">
    <property type="term" value="F:ferroxidase activity"/>
    <property type="evidence" value="ECO:0007669"/>
    <property type="project" value="UniProtKB-EC"/>
</dbReference>
<keyword evidence="7" id="KW-0732">Signal</keyword>
<dbReference type="PROSITE" id="PS50905">
    <property type="entry name" value="FERRITIN_LIKE"/>
    <property type="match status" value="1"/>
</dbReference>
<dbReference type="OrthoDB" id="186462at2759"/>
<dbReference type="InterPro" id="IPR008331">
    <property type="entry name" value="Ferritin_DPS_dom"/>
</dbReference>
<feature type="binding site" evidence="5">
    <location>
        <position position="93"/>
    </location>
    <ligand>
        <name>Fe cation</name>
        <dbReference type="ChEBI" id="CHEBI:24875"/>
        <label>1</label>
    </ligand>
</feature>
<evidence type="ECO:0000256" key="7">
    <source>
        <dbReference type="SAM" id="SignalP"/>
    </source>
</evidence>
<evidence type="ECO:0000256" key="2">
    <source>
        <dbReference type="ARBA" id="ARBA00022434"/>
    </source>
</evidence>
<evidence type="ECO:0000313" key="9">
    <source>
        <dbReference type="EMBL" id="ROT83470.1"/>
    </source>
</evidence>
<evidence type="ECO:0000256" key="6">
    <source>
        <dbReference type="RuleBase" id="RU361145"/>
    </source>
</evidence>
<keyword evidence="10" id="KW-1185">Reference proteome</keyword>
<feature type="domain" description="Ferritin-like diiron" evidence="8">
    <location>
        <begin position="38"/>
        <end position="132"/>
    </location>
</feature>
<dbReference type="PANTHER" id="PTHR11431:SF43">
    <property type="entry name" value="FERRITIN"/>
    <property type="match status" value="1"/>
</dbReference>
<feature type="chain" id="PRO_5018704000" description="Ferritin" evidence="7">
    <location>
        <begin position="21"/>
        <end position="132"/>
    </location>
</feature>
<name>A0A3R7MIG4_PENVA</name>
<dbReference type="EMBL" id="QCYY01000679">
    <property type="protein sequence ID" value="ROT83470.1"/>
    <property type="molecule type" value="Genomic_DNA"/>
</dbReference>
<reference evidence="9 10" key="1">
    <citation type="submission" date="2018-04" db="EMBL/GenBank/DDBJ databases">
        <authorList>
            <person name="Zhang X."/>
            <person name="Yuan J."/>
            <person name="Li F."/>
            <person name="Xiang J."/>
        </authorList>
    </citation>
    <scope>NUCLEOTIDE SEQUENCE [LARGE SCALE GENOMIC DNA]</scope>
    <source>
        <tissue evidence="9">Muscle</tissue>
    </source>
</reference>
<dbReference type="GO" id="GO:0008199">
    <property type="term" value="F:ferric iron binding"/>
    <property type="evidence" value="ECO:0007669"/>
    <property type="project" value="InterPro"/>
</dbReference>
<dbReference type="InterPro" id="IPR001519">
    <property type="entry name" value="Ferritin"/>
</dbReference>
<keyword evidence="3 5" id="KW-0479">Metal-binding</keyword>
<comment type="function">
    <text evidence="6">Stores iron in a soluble, non-toxic, readily available form. Important for iron homeostasis. Iron is taken up in the ferrous form and deposited as ferric hydroxides after oxidation.</text>
</comment>
<keyword evidence="4 5" id="KW-0408">Iron</keyword>
<dbReference type="GO" id="GO:0008198">
    <property type="term" value="F:ferrous iron binding"/>
    <property type="evidence" value="ECO:0007669"/>
    <property type="project" value="TreeGrafter"/>
</dbReference>
<evidence type="ECO:0000256" key="1">
    <source>
        <dbReference type="ARBA" id="ARBA00007513"/>
    </source>
</evidence>
<feature type="binding site" evidence="5">
    <location>
        <position position="55"/>
    </location>
    <ligand>
        <name>Fe cation</name>
        <dbReference type="ChEBI" id="CHEBI:24875"/>
        <label>1</label>
    </ligand>
</feature>
<dbReference type="GO" id="GO:0006826">
    <property type="term" value="P:iron ion transport"/>
    <property type="evidence" value="ECO:0007669"/>
    <property type="project" value="InterPro"/>
</dbReference>
<evidence type="ECO:0000256" key="5">
    <source>
        <dbReference type="PIRSR" id="PIRSR601519-1"/>
    </source>
</evidence>
<reference evidence="9 10" key="2">
    <citation type="submission" date="2019-01" db="EMBL/GenBank/DDBJ databases">
        <title>The decoding of complex shrimp genome reveals the adaptation for benthos swimmer, frequently molting mechanism and breeding impact on genome.</title>
        <authorList>
            <person name="Sun Y."/>
            <person name="Gao Y."/>
            <person name="Yu Y."/>
        </authorList>
    </citation>
    <scope>NUCLEOTIDE SEQUENCE [LARGE SCALE GENOMIC DNA]</scope>
    <source>
        <tissue evidence="9">Muscle</tissue>
    </source>
</reference>
<dbReference type="STRING" id="6689.A0A3R7MIG4"/>
<gene>
    <name evidence="9" type="ORF">C7M84_023352</name>
</gene>
<feature type="signal peptide" evidence="7">
    <location>
        <begin position="1"/>
        <end position="20"/>
    </location>
</feature>
<comment type="catalytic activity">
    <reaction evidence="6">
        <text>4 Fe(2+) + O2 + 4 H(+) = 4 Fe(3+) + 2 H2O</text>
        <dbReference type="Rhea" id="RHEA:11148"/>
        <dbReference type="ChEBI" id="CHEBI:15377"/>
        <dbReference type="ChEBI" id="CHEBI:15378"/>
        <dbReference type="ChEBI" id="CHEBI:15379"/>
        <dbReference type="ChEBI" id="CHEBI:29033"/>
        <dbReference type="ChEBI" id="CHEBI:29034"/>
        <dbReference type="EC" id="1.16.3.1"/>
    </reaction>
</comment>
<dbReference type="InterPro" id="IPR009078">
    <property type="entry name" value="Ferritin-like_SF"/>
</dbReference>
<dbReference type="EC" id="1.16.3.1" evidence="6"/>
<dbReference type="Gene3D" id="1.20.1260.10">
    <property type="match status" value="1"/>
</dbReference>
<keyword evidence="6" id="KW-0560">Oxidoreductase</keyword>